<protein>
    <submittedName>
        <fullName evidence="1">Uncharacterized protein</fullName>
    </submittedName>
</protein>
<name>A0A0D3FCE0_9ORYZ</name>
<reference evidence="1" key="2">
    <citation type="submission" date="2015-03" db="UniProtKB">
        <authorList>
            <consortium name="EnsemblPlants"/>
        </authorList>
    </citation>
    <scope>IDENTIFICATION</scope>
</reference>
<sequence length="127" mass="14349">MTWGMDKFEISSNVPWAISSKFPLNICSNILYLHQHSNCSKYQEKYLRATFTGEIVKERQSYLQGLGPVFVGDGLRGDGGFSVHPLEHLLQFNSPSPSKAAEASSICIYERLVTGAIQRQVWQSMHR</sequence>
<dbReference type="Gramene" id="OBART02G38150.1">
    <property type="protein sequence ID" value="OBART02G38150.1"/>
    <property type="gene ID" value="OBART02G38150"/>
</dbReference>
<dbReference type="EnsemblPlants" id="OBART02G38150.1">
    <property type="protein sequence ID" value="OBART02G38150.1"/>
    <property type="gene ID" value="OBART02G38150"/>
</dbReference>
<evidence type="ECO:0000313" key="2">
    <source>
        <dbReference type="Proteomes" id="UP000026960"/>
    </source>
</evidence>
<keyword evidence="2" id="KW-1185">Reference proteome</keyword>
<dbReference type="Proteomes" id="UP000026960">
    <property type="component" value="Chromosome 2"/>
</dbReference>
<reference evidence="1" key="1">
    <citation type="journal article" date="2009" name="Rice">
        <title>De Novo Next Generation Sequencing of Plant Genomes.</title>
        <authorList>
            <person name="Rounsley S."/>
            <person name="Marri P.R."/>
            <person name="Yu Y."/>
            <person name="He R."/>
            <person name="Sisneros N."/>
            <person name="Goicoechea J.L."/>
            <person name="Lee S.J."/>
            <person name="Angelova A."/>
            <person name="Kudrna D."/>
            <person name="Luo M."/>
            <person name="Affourtit J."/>
            <person name="Desany B."/>
            <person name="Knight J."/>
            <person name="Niazi F."/>
            <person name="Egholm M."/>
            <person name="Wing R.A."/>
        </authorList>
    </citation>
    <scope>NUCLEOTIDE SEQUENCE [LARGE SCALE GENOMIC DNA]</scope>
    <source>
        <strain evidence="1">cv. IRGC 105608</strain>
    </source>
</reference>
<accession>A0A0D3FCE0</accession>
<evidence type="ECO:0000313" key="1">
    <source>
        <dbReference type="EnsemblPlants" id="OBART02G38150.1"/>
    </source>
</evidence>
<dbReference type="HOGENOM" id="CLU_1973894_0_0_1"/>
<dbReference type="AlphaFoldDB" id="A0A0D3FCE0"/>
<proteinExistence type="predicted"/>
<organism evidence="1">
    <name type="scientific">Oryza barthii</name>
    <dbReference type="NCBI Taxonomy" id="65489"/>
    <lineage>
        <taxon>Eukaryota</taxon>
        <taxon>Viridiplantae</taxon>
        <taxon>Streptophyta</taxon>
        <taxon>Embryophyta</taxon>
        <taxon>Tracheophyta</taxon>
        <taxon>Spermatophyta</taxon>
        <taxon>Magnoliopsida</taxon>
        <taxon>Liliopsida</taxon>
        <taxon>Poales</taxon>
        <taxon>Poaceae</taxon>
        <taxon>BOP clade</taxon>
        <taxon>Oryzoideae</taxon>
        <taxon>Oryzeae</taxon>
        <taxon>Oryzinae</taxon>
        <taxon>Oryza</taxon>
    </lineage>
</organism>
<dbReference type="PaxDb" id="65489-OBART02G38150.1"/>